<organism evidence="5 6">
    <name type="scientific">Galdieria yellowstonensis</name>
    <dbReference type="NCBI Taxonomy" id="3028027"/>
    <lineage>
        <taxon>Eukaryota</taxon>
        <taxon>Rhodophyta</taxon>
        <taxon>Bangiophyceae</taxon>
        <taxon>Galdieriales</taxon>
        <taxon>Galdieriaceae</taxon>
        <taxon>Galdieria</taxon>
    </lineage>
</organism>
<dbReference type="SUPFAM" id="SSF50249">
    <property type="entry name" value="Nucleic acid-binding proteins"/>
    <property type="match status" value="1"/>
</dbReference>
<feature type="domain" description="S1 motif" evidence="4">
    <location>
        <begin position="80"/>
        <end position="155"/>
    </location>
</feature>
<proteinExistence type="predicted"/>
<dbReference type="Gene3D" id="2.40.50.140">
    <property type="entry name" value="Nucleic acid-binding proteins"/>
    <property type="match status" value="1"/>
</dbReference>
<dbReference type="PANTHER" id="PTHR12686">
    <property type="entry name" value="3'-5' EXORIBONUCLEASE CSL4-RELATED"/>
    <property type="match status" value="1"/>
</dbReference>
<dbReference type="SUPFAM" id="SSF110324">
    <property type="entry name" value="Ribosomal L27 protein-like"/>
    <property type="match status" value="1"/>
</dbReference>
<keyword evidence="3" id="KW-0271">Exosome</keyword>
<dbReference type="InterPro" id="IPR019495">
    <property type="entry name" value="EXOSC1_C"/>
</dbReference>
<comment type="subcellular location">
    <subcellularLocation>
        <location evidence="1">Nucleus</location>
        <location evidence="1">Nucleolus</location>
    </subcellularLocation>
</comment>
<name>A0AAV9I4Q0_9RHOD</name>
<sequence>MQSSSSGDKPLYAVPGMEICEQGNFSIGSGCYSNHSKIYASLLGRVVFHQVDTSSLQVCVVPVARTTTSTLRRSAPPTVGDVVIGKVFKVTWRAVVVDIFGTEMELFRYPFRGVIRLADVTNLKTDLHHCFRTGDIVRAQVVSLGDPQAYYLSTNDSRFGVIYATSNAGYPMEPCNENEMICTKTAIKESRKVAK</sequence>
<dbReference type="PANTHER" id="PTHR12686:SF8">
    <property type="entry name" value="EXOSOME COMPLEX COMPONENT CSL4"/>
    <property type="match status" value="1"/>
</dbReference>
<dbReference type="Proteomes" id="UP001300502">
    <property type="component" value="Unassembled WGS sequence"/>
</dbReference>
<evidence type="ECO:0000256" key="2">
    <source>
        <dbReference type="ARBA" id="ARBA00022490"/>
    </source>
</evidence>
<gene>
    <name evidence="5" type="ORF">GAYE_PCTG60G1331</name>
</gene>
<dbReference type="InterPro" id="IPR025721">
    <property type="entry name" value="Exosome_cplx_N_dom"/>
</dbReference>
<reference evidence="5 6" key="1">
    <citation type="submission" date="2022-07" db="EMBL/GenBank/DDBJ databases">
        <title>Genome-wide signatures of adaptation to extreme environments.</title>
        <authorList>
            <person name="Cho C.H."/>
            <person name="Yoon H.S."/>
        </authorList>
    </citation>
    <scope>NUCLEOTIDE SEQUENCE [LARGE SCALE GENOMIC DNA]</scope>
    <source>
        <strain evidence="5 6">108.79 E11</strain>
    </source>
</reference>
<accession>A0AAV9I4Q0</accession>
<dbReference type="Pfam" id="PF10447">
    <property type="entry name" value="EXOSC1"/>
    <property type="match status" value="1"/>
</dbReference>
<dbReference type="InterPro" id="IPR012340">
    <property type="entry name" value="NA-bd_OB-fold"/>
</dbReference>
<dbReference type="GO" id="GO:0003723">
    <property type="term" value="F:RNA binding"/>
    <property type="evidence" value="ECO:0007669"/>
    <property type="project" value="InterPro"/>
</dbReference>
<evidence type="ECO:0000313" key="6">
    <source>
        <dbReference type="Proteomes" id="UP001300502"/>
    </source>
</evidence>
<protein>
    <recommendedName>
        <fullName evidence="4">S1 motif domain-containing protein</fullName>
    </recommendedName>
</protein>
<dbReference type="GO" id="GO:0006396">
    <property type="term" value="P:RNA processing"/>
    <property type="evidence" value="ECO:0007669"/>
    <property type="project" value="InterPro"/>
</dbReference>
<dbReference type="InterPro" id="IPR039771">
    <property type="entry name" value="Csl4"/>
</dbReference>
<dbReference type="GO" id="GO:0005730">
    <property type="term" value="C:nucleolus"/>
    <property type="evidence" value="ECO:0007669"/>
    <property type="project" value="UniProtKB-SubCell"/>
</dbReference>
<dbReference type="GO" id="GO:0005737">
    <property type="term" value="C:cytoplasm"/>
    <property type="evidence" value="ECO:0007669"/>
    <property type="project" value="TreeGrafter"/>
</dbReference>
<dbReference type="AlphaFoldDB" id="A0AAV9I4Q0"/>
<evidence type="ECO:0000259" key="4">
    <source>
        <dbReference type="PROSITE" id="PS50126"/>
    </source>
</evidence>
<evidence type="ECO:0000313" key="5">
    <source>
        <dbReference type="EMBL" id="KAK4523435.1"/>
    </source>
</evidence>
<dbReference type="GO" id="GO:0000176">
    <property type="term" value="C:nuclear exosome (RNase complex)"/>
    <property type="evidence" value="ECO:0007669"/>
    <property type="project" value="TreeGrafter"/>
</dbReference>
<dbReference type="Pfam" id="PF14382">
    <property type="entry name" value="ECR1_N"/>
    <property type="match status" value="1"/>
</dbReference>
<dbReference type="Gene3D" id="2.40.50.100">
    <property type="match status" value="1"/>
</dbReference>
<dbReference type="PROSITE" id="PS50126">
    <property type="entry name" value="S1"/>
    <property type="match status" value="1"/>
</dbReference>
<evidence type="ECO:0000256" key="1">
    <source>
        <dbReference type="ARBA" id="ARBA00004604"/>
    </source>
</evidence>
<keyword evidence="6" id="KW-1185">Reference proteome</keyword>
<evidence type="ECO:0000256" key="3">
    <source>
        <dbReference type="ARBA" id="ARBA00022835"/>
    </source>
</evidence>
<dbReference type="InterPro" id="IPR003029">
    <property type="entry name" value="S1_domain"/>
</dbReference>
<keyword evidence="2" id="KW-0963">Cytoplasm</keyword>
<comment type="caution">
    <text evidence="5">The sequence shown here is derived from an EMBL/GenBank/DDBJ whole genome shotgun (WGS) entry which is preliminary data.</text>
</comment>
<dbReference type="EMBL" id="JANCYU010000015">
    <property type="protein sequence ID" value="KAK4523435.1"/>
    <property type="molecule type" value="Genomic_DNA"/>
</dbReference>